<organism evidence="2 3">
    <name type="scientific">Pelagicoccus albus</name>
    <dbReference type="NCBI Taxonomy" id="415222"/>
    <lineage>
        <taxon>Bacteria</taxon>
        <taxon>Pseudomonadati</taxon>
        <taxon>Verrucomicrobiota</taxon>
        <taxon>Opitutia</taxon>
        <taxon>Puniceicoccales</taxon>
        <taxon>Pelagicoccaceae</taxon>
        <taxon>Pelagicoccus</taxon>
    </lineage>
</organism>
<evidence type="ECO:0000313" key="3">
    <source>
        <dbReference type="Proteomes" id="UP000526501"/>
    </source>
</evidence>
<dbReference type="Gene3D" id="3.90.550.10">
    <property type="entry name" value="Spore Coat Polysaccharide Biosynthesis Protein SpsA, Chain A"/>
    <property type="match status" value="1"/>
</dbReference>
<dbReference type="InterPro" id="IPR050256">
    <property type="entry name" value="Glycosyltransferase_2"/>
</dbReference>
<dbReference type="PANTHER" id="PTHR48090">
    <property type="entry name" value="UNDECAPRENYL-PHOSPHATE 4-DEOXY-4-FORMAMIDO-L-ARABINOSE TRANSFERASE-RELATED"/>
    <property type="match status" value="1"/>
</dbReference>
<evidence type="ECO:0000259" key="1">
    <source>
        <dbReference type="Pfam" id="PF00535"/>
    </source>
</evidence>
<proteinExistence type="predicted"/>
<protein>
    <submittedName>
        <fullName evidence="2">Glycosyltransferase family 2 protein</fullName>
    </submittedName>
</protein>
<feature type="domain" description="Glycosyltransferase 2-like" evidence="1">
    <location>
        <begin position="5"/>
        <end position="153"/>
    </location>
</feature>
<comment type="caution">
    <text evidence="2">The sequence shown here is derived from an EMBL/GenBank/DDBJ whole genome shotgun (WGS) entry which is preliminary data.</text>
</comment>
<dbReference type="SUPFAM" id="SSF53448">
    <property type="entry name" value="Nucleotide-diphospho-sugar transferases"/>
    <property type="match status" value="1"/>
</dbReference>
<keyword evidence="3" id="KW-1185">Reference proteome</keyword>
<dbReference type="GO" id="GO:0016740">
    <property type="term" value="F:transferase activity"/>
    <property type="evidence" value="ECO:0007669"/>
    <property type="project" value="UniProtKB-KW"/>
</dbReference>
<sequence>MPTLSIIIPVFNEFGTLEQVLDSVENCGLQDYQLIVVDDCSTDGTRDLIKDKLASRIDVVVFHDSNKGKGGAIRTGFEAAKGDYVVIQDADLEYDPKELPKLLAAILAGEADVIYGTRFPKGEAFDVTPTWHRAVNRALTHYSNFFTGLRITDMETCYKMFPTPLIQSIELEELRFGIEPEMTAKIADLGVSFLDVPITYNRRTYEEGKKIGAMDGLRALYVITKYGLRSIFLP</sequence>
<dbReference type="RefSeq" id="WP_185659873.1">
    <property type="nucleotide sequence ID" value="NZ_CAWPOO010000007.1"/>
</dbReference>
<evidence type="ECO:0000313" key="2">
    <source>
        <dbReference type="EMBL" id="MBC2605987.1"/>
    </source>
</evidence>
<dbReference type="InterPro" id="IPR001173">
    <property type="entry name" value="Glyco_trans_2-like"/>
</dbReference>
<dbReference type="InterPro" id="IPR029044">
    <property type="entry name" value="Nucleotide-diphossugar_trans"/>
</dbReference>
<gene>
    <name evidence="2" type="ORF">H5P27_08015</name>
</gene>
<dbReference type="EMBL" id="JACHVC010000007">
    <property type="protein sequence ID" value="MBC2605987.1"/>
    <property type="molecule type" value="Genomic_DNA"/>
</dbReference>
<reference evidence="2 3" key="1">
    <citation type="submission" date="2020-07" db="EMBL/GenBank/DDBJ databases">
        <authorList>
            <person name="Feng X."/>
        </authorList>
    </citation>
    <scope>NUCLEOTIDE SEQUENCE [LARGE SCALE GENOMIC DNA]</scope>
    <source>
        <strain evidence="2 3">JCM23202</strain>
    </source>
</reference>
<dbReference type="AlphaFoldDB" id="A0A7X1B5N4"/>
<dbReference type="CDD" id="cd04179">
    <property type="entry name" value="DPM_DPG-synthase_like"/>
    <property type="match status" value="1"/>
</dbReference>
<name>A0A7X1B5N4_9BACT</name>
<dbReference type="Pfam" id="PF00535">
    <property type="entry name" value="Glycos_transf_2"/>
    <property type="match status" value="1"/>
</dbReference>
<keyword evidence="2" id="KW-0808">Transferase</keyword>
<accession>A0A7X1B5N4</accession>
<dbReference type="Proteomes" id="UP000526501">
    <property type="component" value="Unassembled WGS sequence"/>
</dbReference>
<dbReference type="PANTHER" id="PTHR48090:SF7">
    <property type="entry name" value="RFBJ PROTEIN"/>
    <property type="match status" value="1"/>
</dbReference>